<evidence type="ECO:0000256" key="1">
    <source>
        <dbReference type="ARBA" id="ARBA00022676"/>
    </source>
</evidence>
<dbReference type="GO" id="GO:0008713">
    <property type="term" value="F:ADP-heptose-lipopolysaccharide heptosyltransferase activity"/>
    <property type="evidence" value="ECO:0007669"/>
    <property type="project" value="TreeGrafter"/>
</dbReference>
<dbReference type="AlphaFoldDB" id="A0A845V1H5"/>
<dbReference type="Pfam" id="PF01075">
    <property type="entry name" value="Glyco_transf_9"/>
    <property type="match status" value="1"/>
</dbReference>
<dbReference type="InterPro" id="IPR002201">
    <property type="entry name" value="Glyco_trans_9"/>
</dbReference>
<reference evidence="3 4" key="1">
    <citation type="submission" date="2020-02" db="EMBL/GenBank/DDBJ databases">
        <authorList>
            <person name="Zhang X.-Y."/>
        </authorList>
    </citation>
    <scope>NUCLEOTIDE SEQUENCE [LARGE SCALE GENOMIC DNA]</scope>
    <source>
        <strain evidence="3 4">C33</strain>
    </source>
</reference>
<dbReference type="InterPro" id="IPR051199">
    <property type="entry name" value="LPS_LOS_Heptosyltrfase"/>
</dbReference>
<dbReference type="EMBL" id="JAAGSC010000037">
    <property type="protein sequence ID" value="NDY95116.1"/>
    <property type="molecule type" value="Genomic_DNA"/>
</dbReference>
<evidence type="ECO:0000256" key="2">
    <source>
        <dbReference type="ARBA" id="ARBA00022679"/>
    </source>
</evidence>
<dbReference type="PANTHER" id="PTHR30160">
    <property type="entry name" value="TETRAACYLDISACCHARIDE 4'-KINASE-RELATED"/>
    <property type="match status" value="1"/>
</dbReference>
<accession>A0A845V1H5</accession>
<protein>
    <submittedName>
        <fullName evidence="3">Glycosyltransferase family 9 protein</fullName>
    </submittedName>
</protein>
<dbReference type="SUPFAM" id="SSF53756">
    <property type="entry name" value="UDP-Glycosyltransferase/glycogen phosphorylase"/>
    <property type="match status" value="1"/>
</dbReference>
<dbReference type="RefSeq" id="WP_164210518.1">
    <property type="nucleotide sequence ID" value="NZ_JAAGSC010000037.1"/>
</dbReference>
<comment type="caution">
    <text evidence="3">The sequence shown here is derived from an EMBL/GenBank/DDBJ whole genome shotgun (WGS) entry which is preliminary data.</text>
</comment>
<dbReference type="GO" id="GO:0005829">
    <property type="term" value="C:cytosol"/>
    <property type="evidence" value="ECO:0007669"/>
    <property type="project" value="TreeGrafter"/>
</dbReference>
<keyword evidence="2 3" id="KW-0808">Transferase</keyword>
<keyword evidence="1" id="KW-0328">Glycosyltransferase</keyword>
<evidence type="ECO:0000313" key="3">
    <source>
        <dbReference type="EMBL" id="NDY95116.1"/>
    </source>
</evidence>
<dbReference type="PANTHER" id="PTHR30160:SF7">
    <property type="entry name" value="ADP-HEPTOSE--LPS HEPTOSYLTRANSFERASE 2"/>
    <property type="match status" value="1"/>
</dbReference>
<sequence length="346" mass="38703">MKWLTSRRRRAWRRQIVEFLAGRFTQRSSDGRSIIDTAPERVAIIRPNHRLGNILMLTPLVQEIESIWPAAQIDIVGGGRLNDIFKTFSSVRKSIQTPKPALKLLLRRSFVHGLPANYDLVINVDPQSQSARLISRRLKAKQVLEPPRQADHLDSASRHMALQPVDTLRSALPRPPASEYPPLSLKLTESERIDGHRKIERLAGGALKVRPIIGLYPFGDKGRAYPLSWWDECVLLLRQRIPELVLIEVLPAHGQTLLKRVNARLNSRALRDLCAQLGAMDLVLATDSGMMHLAASSGATTFGLFRVTDRSVYAPYGGQNRAWDWRDARSPEAMVSAVESALGLSG</sequence>
<evidence type="ECO:0000313" key="4">
    <source>
        <dbReference type="Proteomes" id="UP000484885"/>
    </source>
</evidence>
<gene>
    <name evidence="3" type="ORF">G3I74_05180</name>
</gene>
<name>A0A845V1H5_9GAMM</name>
<dbReference type="Proteomes" id="UP000484885">
    <property type="component" value="Unassembled WGS sequence"/>
</dbReference>
<dbReference type="Gene3D" id="3.40.50.2000">
    <property type="entry name" value="Glycogen Phosphorylase B"/>
    <property type="match status" value="2"/>
</dbReference>
<organism evidence="3 4">
    <name type="scientific">Wenzhouxiangella limi</name>
    <dbReference type="NCBI Taxonomy" id="2707351"/>
    <lineage>
        <taxon>Bacteria</taxon>
        <taxon>Pseudomonadati</taxon>
        <taxon>Pseudomonadota</taxon>
        <taxon>Gammaproteobacteria</taxon>
        <taxon>Chromatiales</taxon>
        <taxon>Wenzhouxiangellaceae</taxon>
        <taxon>Wenzhouxiangella</taxon>
    </lineage>
</organism>
<proteinExistence type="predicted"/>
<dbReference type="GO" id="GO:0009244">
    <property type="term" value="P:lipopolysaccharide core region biosynthetic process"/>
    <property type="evidence" value="ECO:0007669"/>
    <property type="project" value="TreeGrafter"/>
</dbReference>
<keyword evidence="4" id="KW-1185">Reference proteome</keyword>